<feature type="transmembrane region" description="Helical" evidence="1">
    <location>
        <begin position="7"/>
        <end position="26"/>
    </location>
</feature>
<dbReference type="GO" id="GO:0004175">
    <property type="term" value="F:endopeptidase activity"/>
    <property type="evidence" value="ECO:0007669"/>
    <property type="project" value="UniProtKB-ARBA"/>
</dbReference>
<dbReference type="AlphaFoldDB" id="A0A545T8L7"/>
<dbReference type="Proteomes" id="UP000317839">
    <property type="component" value="Unassembled WGS sequence"/>
</dbReference>
<dbReference type="Pfam" id="PF02517">
    <property type="entry name" value="Rce1-like"/>
    <property type="match status" value="1"/>
</dbReference>
<keyword evidence="1" id="KW-0812">Transmembrane</keyword>
<dbReference type="InterPro" id="IPR052710">
    <property type="entry name" value="CAAX_protease"/>
</dbReference>
<keyword evidence="1" id="KW-0472">Membrane</keyword>
<keyword evidence="3" id="KW-0482">Metalloprotease</keyword>
<name>A0A545T8L7_9GAMM</name>
<evidence type="ECO:0000256" key="1">
    <source>
        <dbReference type="SAM" id="Phobius"/>
    </source>
</evidence>
<dbReference type="PANTHER" id="PTHR36435:SF1">
    <property type="entry name" value="CAAX AMINO TERMINAL PROTEASE FAMILY PROTEIN"/>
    <property type="match status" value="1"/>
</dbReference>
<evidence type="ECO:0000259" key="2">
    <source>
        <dbReference type="Pfam" id="PF02517"/>
    </source>
</evidence>
<feature type="transmembrane region" description="Helical" evidence="1">
    <location>
        <begin position="38"/>
        <end position="60"/>
    </location>
</feature>
<sequence>MQNRKIWLSVIVILLFLATNLLVDYFRPDSGPFWFRFMFQYFCWLLCIGLGLRICGIRLIKFATDIGLVAKPLYFILWSLLLSAPMLIGFSLTASISPSLTISGFFTSSVFPGFFEEIFYRGFLFYLLWKKFSWNFVLAALASALTFGLGHWYQGGDWISALQIVLFTGIGGVWFAWLFKEWKSIWLPIGLHILMNAYWYIWEISDTAVGSQTANVIRLVTIVLSIGVTLWLRYKKQLPVAVKD</sequence>
<dbReference type="OrthoDB" id="6301065at2"/>
<feature type="transmembrane region" description="Helical" evidence="1">
    <location>
        <begin position="185"/>
        <end position="202"/>
    </location>
</feature>
<reference evidence="3 4" key="1">
    <citation type="submission" date="2019-06" db="EMBL/GenBank/DDBJ databases">
        <title>Draft genome of Aliikangiella marina GYP-15.</title>
        <authorList>
            <person name="Wang G."/>
        </authorList>
    </citation>
    <scope>NUCLEOTIDE SEQUENCE [LARGE SCALE GENOMIC DNA]</scope>
    <source>
        <strain evidence="3 4">GYP-15</strain>
    </source>
</reference>
<comment type="caution">
    <text evidence="3">The sequence shown here is derived from an EMBL/GenBank/DDBJ whole genome shotgun (WGS) entry which is preliminary data.</text>
</comment>
<accession>A0A545T8L7</accession>
<keyword evidence="3" id="KW-0645">Protease</keyword>
<dbReference type="EMBL" id="VIKR01000003">
    <property type="protein sequence ID" value="TQV73573.1"/>
    <property type="molecule type" value="Genomic_DNA"/>
</dbReference>
<evidence type="ECO:0000313" key="4">
    <source>
        <dbReference type="Proteomes" id="UP000317839"/>
    </source>
</evidence>
<evidence type="ECO:0000313" key="3">
    <source>
        <dbReference type="EMBL" id="TQV73573.1"/>
    </source>
</evidence>
<feature type="transmembrane region" description="Helical" evidence="1">
    <location>
        <begin position="132"/>
        <end position="152"/>
    </location>
</feature>
<feature type="transmembrane region" description="Helical" evidence="1">
    <location>
        <begin position="214"/>
        <end position="234"/>
    </location>
</feature>
<dbReference type="GO" id="GO:0006508">
    <property type="term" value="P:proteolysis"/>
    <property type="evidence" value="ECO:0007669"/>
    <property type="project" value="UniProtKB-KW"/>
</dbReference>
<proteinExistence type="predicted"/>
<dbReference type="PANTHER" id="PTHR36435">
    <property type="entry name" value="SLR1288 PROTEIN"/>
    <property type="match status" value="1"/>
</dbReference>
<keyword evidence="4" id="KW-1185">Reference proteome</keyword>
<dbReference type="GO" id="GO:0080120">
    <property type="term" value="P:CAAX-box protein maturation"/>
    <property type="evidence" value="ECO:0007669"/>
    <property type="project" value="UniProtKB-ARBA"/>
</dbReference>
<organism evidence="3 4">
    <name type="scientific">Aliikangiella marina</name>
    <dbReference type="NCBI Taxonomy" id="1712262"/>
    <lineage>
        <taxon>Bacteria</taxon>
        <taxon>Pseudomonadati</taxon>
        <taxon>Pseudomonadota</taxon>
        <taxon>Gammaproteobacteria</taxon>
        <taxon>Oceanospirillales</taxon>
        <taxon>Pleioneaceae</taxon>
        <taxon>Aliikangiella</taxon>
    </lineage>
</organism>
<feature type="domain" description="CAAX prenyl protease 2/Lysostaphin resistance protein A-like" evidence="2">
    <location>
        <begin position="101"/>
        <end position="197"/>
    </location>
</feature>
<dbReference type="GO" id="GO:0008237">
    <property type="term" value="F:metallopeptidase activity"/>
    <property type="evidence" value="ECO:0007669"/>
    <property type="project" value="UniProtKB-KW"/>
</dbReference>
<protein>
    <submittedName>
        <fullName evidence="3">CPBP family intramembrane metalloprotease</fullName>
    </submittedName>
</protein>
<keyword evidence="3" id="KW-0378">Hydrolase</keyword>
<feature type="transmembrane region" description="Helical" evidence="1">
    <location>
        <begin position="100"/>
        <end position="120"/>
    </location>
</feature>
<feature type="transmembrane region" description="Helical" evidence="1">
    <location>
        <begin position="158"/>
        <end position="178"/>
    </location>
</feature>
<gene>
    <name evidence="3" type="ORF">FLL45_11915</name>
</gene>
<keyword evidence="1" id="KW-1133">Transmembrane helix</keyword>
<dbReference type="InterPro" id="IPR003675">
    <property type="entry name" value="Rce1/LyrA-like_dom"/>
</dbReference>
<dbReference type="RefSeq" id="WP_142942281.1">
    <property type="nucleotide sequence ID" value="NZ_VIKR01000003.1"/>
</dbReference>
<feature type="transmembrane region" description="Helical" evidence="1">
    <location>
        <begin position="72"/>
        <end position="94"/>
    </location>
</feature>